<proteinExistence type="predicted"/>
<dbReference type="AlphaFoldDB" id="A0AAV9IS44"/>
<evidence type="ECO:0000256" key="1">
    <source>
        <dbReference type="ARBA" id="ARBA00004496"/>
    </source>
</evidence>
<feature type="compositionally biased region" description="Basic and acidic residues" evidence="4">
    <location>
        <begin position="318"/>
        <end position="327"/>
    </location>
</feature>
<reference evidence="6 7" key="1">
    <citation type="submission" date="2022-07" db="EMBL/GenBank/DDBJ databases">
        <title>Genome-wide signatures of adaptation to extreme environments.</title>
        <authorList>
            <person name="Cho C.H."/>
            <person name="Yoon H.S."/>
        </authorList>
    </citation>
    <scope>NUCLEOTIDE SEQUENCE [LARGE SCALE GENOMIC DNA]</scope>
    <source>
        <strain evidence="6 7">DBV 063 E5</strain>
    </source>
</reference>
<feature type="region of interest" description="Disordered" evidence="4">
    <location>
        <begin position="300"/>
        <end position="369"/>
    </location>
</feature>
<name>A0AAV9IS44_CYACA</name>
<evidence type="ECO:0000256" key="4">
    <source>
        <dbReference type="SAM" id="MobiDB-lite"/>
    </source>
</evidence>
<dbReference type="InterPro" id="IPR029058">
    <property type="entry name" value="AB_hydrolase_fold"/>
</dbReference>
<feature type="region of interest" description="Disordered" evidence="4">
    <location>
        <begin position="1"/>
        <end position="28"/>
    </location>
</feature>
<evidence type="ECO:0000313" key="7">
    <source>
        <dbReference type="Proteomes" id="UP001301350"/>
    </source>
</evidence>
<organism evidence="6 7">
    <name type="scientific">Cyanidium caldarium</name>
    <name type="common">Red alga</name>
    <dbReference type="NCBI Taxonomy" id="2771"/>
    <lineage>
        <taxon>Eukaryota</taxon>
        <taxon>Rhodophyta</taxon>
        <taxon>Bangiophyceae</taxon>
        <taxon>Cyanidiales</taxon>
        <taxon>Cyanidiaceae</taxon>
        <taxon>Cyanidium</taxon>
    </lineage>
</organism>
<comment type="subcellular location">
    <subcellularLocation>
        <location evidence="1">Cytoplasm</location>
    </subcellularLocation>
</comment>
<dbReference type="Gene3D" id="3.40.50.1820">
    <property type="entry name" value="alpha/beta hydrolase"/>
    <property type="match status" value="1"/>
</dbReference>
<gene>
    <name evidence="6" type="ORF">CDCA_CDCA03G1103</name>
</gene>
<feature type="compositionally biased region" description="Low complexity" evidence="4">
    <location>
        <begin position="485"/>
        <end position="508"/>
    </location>
</feature>
<dbReference type="InterPro" id="IPR026151">
    <property type="entry name" value="Maspardin"/>
</dbReference>
<evidence type="ECO:0000313" key="6">
    <source>
        <dbReference type="EMBL" id="KAK4535078.1"/>
    </source>
</evidence>
<keyword evidence="7" id="KW-1185">Reference proteome</keyword>
<dbReference type="InterPro" id="IPR000073">
    <property type="entry name" value="AB_hydrolase_1"/>
</dbReference>
<dbReference type="PANTHER" id="PTHR15913">
    <property type="entry name" value="ACID CLUSTER PROTEIN 33"/>
    <property type="match status" value="1"/>
</dbReference>
<feature type="domain" description="AB hydrolase-1" evidence="5">
    <location>
        <begin position="101"/>
        <end position="279"/>
    </location>
</feature>
<dbReference type="Pfam" id="PF12697">
    <property type="entry name" value="Abhydrolase_6"/>
    <property type="match status" value="1"/>
</dbReference>
<evidence type="ECO:0000256" key="2">
    <source>
        <dbReference type="ARBA" id="ARBA00020148"/>
    </source>
</evidence>
<dbReference type="GO" id="GO:0005737">
    <property type="term" value="C:cytoplasm"/>
    <property type="evidence" value="ECO:0007669"/>
    <property type="project" value="UniProtKB-SubCell"/>
</dbReference>
<comment type="caution">
    <text evidence="6">The sequence shown here is derived from an EMBL/GenBank/DDBJ whole genome shotgun (WGS) entry which is preliminary data.</text>
</comment>
<evidence type="ECO:0000256" key="3">
    <source>
        <dbReference type="ARBA" id="ARBA00022490"/>
    </source>
</evidence>
<feature type="region of interest" description="Disordered" evidence="4">
    <location>
        <begin position="456"/>
        <end position="550"/>
    </location>
</feature>
<accession>A0AAV9IS44</accession>
<protein>
    <recommendedName>
        <fullName evidence="2">Maspardin</fullName>
    </recommendedName>
</protein>
<dbReference type="EMBL" id="JANCYW010000003">
    <property type="protein sequence ID" value="KAK4535078.1"/>
    <property type="molecule type" value="Genomic_DNA"/>
</dbReference>
<evidence type="ECO:0000259" key="5">
    <source>
        <dbReference type="Pfam" id="PF12697"/>
    </source>
</evidence>
<dbReference type="Proteomes" id="UP001301350">
    <property type="component" value="Unassembled WGS sequence"/>
</dbReference>
<dbReference type="SUPFAM" id="SSF53474">
    <property type="entry name" value="alpha/beta-Hydrolases"/>
    <property type="match status" value="1"/>
</dbReference>
<sequence length="575" mass="61677">MDGGGQQGRHDEVIGNRGTPTPTNTGVERSRLKLAAAASAALRSTTAPEPQLACAAELAALRRAYADFRARIPRYRITVGVLEPIEWSFYDGGRRAHGEPLVCLPDTASTADSFFGVMQLLVAHGYRVVAVELPEVLDTVEAFVEAFHAFVDALSSTGAGFARVHLCGTGLGGFLALKYAQAHAVRVASLALTEAYLDTRRVRTSMAHGVSSSLPPPSLVSWLPEFALRKALLELLPHGRVDKRVAAAEAFLREHAQAMTGRQVRSRLLLTTWPVTVGSVRLPEERITLVSGMPVAAIGAAAETPPSSQKATAGGRSRARDARHRDDDLDEADDPRRAIGFGTRRQSRTDLATVTVSPPPPPPPEADDRSISVILRGRPSRETAIAECLLSFPRARRALLKCALGTYPQVSYYEQVGMYLLVHLRRHAAAVTTGRERPTVVAEAATLGKSAVLNGSDDNAAFIPDDDDGRVGFGADGASDDDGADTAAWQEAATSPPATTSPHTAAHSFGAVQADKTPASDTCSESSDEQTLHMDDSATLGLDDSAADEWAPYRRVLAREKRIPQRKRSPRRPMR</sequence>
<keyword evidence="3" id="KW-0963">Cytoplasm</keyword>
<dbReference type="PANTHER" id="PTHR15913:SF0">
    <property type="entry name" value="MASPARDIN"/>
    <property type="match status" value="1"/>
</dbReference>
<feature type="compositionally biased region" description="Low complexity" evidence="4">
    <location>
        <begin position="15"/>
        <end position="26"/>
    </location>
</feature>